<keyword evidence="6" id="KW-0808">Transferase</keyword>
<dbReference type="InterPro" id="IPR036425">
    <property type="entry name" value="MoaB/Mog-like_dom_sf"/>
</dbReference>
<dbReference type="CDD" id="cd00887">
    <property type="entry name" value="MoeA"/>
    <property type="match status" value="1"/>
</dbReference>
<comment type="similarity">
    <text evidence="3 6">Belongs to the MoeA family.</text>
</comment>
<comment type="catalytic activity">
    <reaction evidence="5">
        <text>adenylyl-molybdopterin + molybdate = Mo-molybdopterin + AMP + H(+)</text>
        <dbReference type="Rhea" id="RHEA:35047"/>
        <dbReference type="ChEBI" id="CHEBI:15378"/>
        <dbReference type="ChEBI" id="CHEBI:36264"/>
        <dbReference type="ChEBI" id="CHEBI:62727"/>
        <dbReference type="ChEBI" id="CHEBI:71302"/>
        <dbReference type="ChEBI" id="CHEBI:456215"/>
        <dbReference type="EC" id="2.10.1.1"/>
    </reaction>
</comment>
<dbReference type="SMART" id="SM00852">
    <property type="entry name" value="MoCF_biosynth"/>
    <property type="match status" value="1"/>
</dbReference>
<dbReference type="STRING" id="86166.TAGGR_11089"/>
<dbReference type="EC" id="2.10.1.1" evidence="6"/>
<proteinExistence type="inferred from homology"/>
<dbReference type="GO" id="GO:0046872">
    <property type="term" value="F:metal ion binding"/>
    <property type="evidence" value="ECO:0007669"/>
    <property type="project" value="UniProtKB-UniRule"/>
</dbReference>
<dbReference type="Gene3D" id="3.40.980.10">
    <property type="entry name" value="MoaB/Mog-like domain"/>
    <property type="match status" value="1"/>
</dbReference>
<evidence type="ECO:0000256" key="2">
    <source>
        <dbReference type="ARBA" id="ARBA00005046"/>
    </source>
</evidence>
<dbReference type="SUPFAM" id="SSF53218">
    <property type="entry name" value="Molybdenum cofactor biosynthesis proteins"/>
    <property type="match status" value="1"/>
</dbReference>
<name>A0A0U9HPC7_9BACT</name>
<dbReference type="PANTHER" id="PTHR10192">
    <property type="entry name" value="MOLYBDOPTERIN BIOSYNTHESIS PROTEIN"/>
    <property type="match status" value="1"/>
</dbReference>
<keyword evidence="6" id="KW-0479">Metal-binding</keyword>
<dbReference type="Gene3D" id="3.90.105.10">
    <property type="entry name" value="Molybdopterin biosynthesis moea protein, domain 2"/>
    <property type="match status" value="1"/>
</dbReference>
<dbReference type="UniPathway" id="UPA00344"/>
<dbReference type="GO" id="GO:0061599">
    <property type="term" value="F:molybdopterin molybdotransferase activity"/>
    <property type="evidence" value="ECO:0007669"/>
    <property type="project" value="UniProtKB-UniRule"/>
</dbReference>
<comment type="cofactor">
    <cofactor evidence="6">
        <name>Mg(2+)</name>
        <dbReference type="ChEBI" id="CHEBI:18420"/>
    </cofactor>
</comment>
<keyword evidence="9" id="KW-1185">Reference proteome</keyword>
<dbReference type="SUPFAM" id="SSF63867">
    <property type="entry name" value="MoeA C-terminal domain-like"/>
    <property type="match status" value="1"/>
</dbReference>
<keyword evidence="4 6" id="KW-0501">Molybdenum cofactor biosynthesis</keyword>
<sequence length="643" mass="70488">MGKKVFHELLSLDEAKQRLFNAFRERVSIPIDSETISVKSSLGRVTAEPVTAKFSSPYFHSAAMDGYAVRARDTFLASEREPVRLKIGVDAQWIETGDPLQDGFDAVIPVEDVNVRDGFIEIYASVPPYNDVRPIGEDIVATELIIPESHIVRAADIGAMLASGITEIRVRKKPVIGIIPTGSELIDAETIKQRMPNPPELIEYNSAVLGSLINEVGAEAKIYPVVPDEENAIKNAILNALKECDLLLLNAGSGYGKEDFTYKVLNELGEVIINGVAIKPGKPFIAGFINKKAVLGIPGYPVSAFLCFDLFVKPLIELYLGVSIKTEEELRAILSRQISSSIGVDEFVRVKVGRVGGKYIVTPMGRGAGLLMSVVRADGYIVIPRGSEGFSQGSEVTVHLWRSKNEINNTVVCIGSHDNTLDVLYNFVRKNYPHVTLSSAHVGSMGGLIAVKKGEAHIAGTHLLDEATGEYNVPFIKKLLPEKKVVLINLVYRIQGFIVKKGNPKNIRGFEDLAREDVIFINRQAGSGTRLLLDKHLKELGISPTAIKGYDRDEYTHMAVASAVLTGRADVGLGIFSAAQALGLDFIPVTEERYDILIPQEFFELPIIQAVLKVIREDKEFKEAVKSLGGYDIRDMGKTIYSN</sequence>
<dbReference type="Pfam" id="PF03454">
    <property type="entry name" value="MoeA_C"/>
    <property type="match status" value="1"/>
</dbReference>
<dbReference type="EMBL" id="BCNO01000001">
    <property type="protein sequence ID" value="GAQ94896.1"/>
    <property type="molecule type" value="Genomic_DNA"/>
</dbReference>
<feature type="domain" description="MoaB/Mog" evidence="7">
    <location>
        <begin position="177"/>
        <end position="318"/>
    </location>
</feature>
<dbReference type="InterPro" id="IPR038987">
    <property type="entry name" value="MoeA-like"/>
</dbReference>
<organism evidence="8 9">
    <name type="scientific">Thermodesulfovibrio aggregans</name>
    <dbReference type="NCBI Taxonomy" id="86166"/>
    <lineage>
        <taxon>Bacteria</taxon>
        <taxon>Pseudomonadati</taxon>
        <taxon>Nitrospirota</taxon>
        <taxon>Thermodesulfovibrionia</taxon>
        <taxon>Thermodesulfovibrionales</taxon>
        <taxon>Thermodesulfovibrionaceae</taxon>
        <taxon>Thermodesulfovibrio</taxon>
    </lineage>
</organism>
<evidence type="ECO:0000313" key="8">
    <source>
        <dbReference type="EMBL" id="GAQ94896.1"/>
    </source>
</evidence>
<dbReference type="NCBIfam" id="NF011068">
    <property type="entry name" value="PRK14498.1"/>
    <property type="match status" value="1"/>
</dbReference>
<evidence type="ECO:0000256" key="5">
    <source>
        <dbReference type="ARBA" id="ARBA00047317"/>
    </source>
</evidence>
<accession>A0A0U9HPC7</accession>
<evidence type="ECO:0000256" key="6">
    <source>
        <dbReference type="RuleBase" id="RU365090"/>
    </source>
</evidence>
<keyword evidence="6" id="KW-0500">Molybdenum</keyword>
<dbReference type="GO" id="GO:0006777">
    <property type="term" value="P:Mo-molybdopterin cofactor biosynthetic process"/>
    <property type="evidence" value="ECO:0007669"/>
    <property type="project" value="UniProtKB-UniRule"/>
</dbReference>
<dbReference type="Pfam" id="PF03453">
    <property type="entry name" value="MoeA_N"/>
    <property type="match status" value="1"/>
</dbReference>
<comment type="caution">
    <text evidence="8">The sequence shown here is derived from an EMBL/GenBank/DDBJ whole genome shotgun (WGS) entry which is preliminary data.</text>
</comment>
<dbReference type="Gene3D" id="2.170.190.11">
    <property type="entry name" value="Molybdopterin biosynthesis moea protein, domain 3"/>
    <property type="match status" value="1"/>
</dbReference>
<dbReference type="SUPFAM" id="SSF53850">
    <property type="entry name" value="Periplasmic binding protein-like II"/>
    <property type="match status" value="1"/>
</dbReference>
<dbReference type="OrthoDB" id="9804758at2"/>
<dbReference type="PANTHER" id="PTHR10192:SF16">
    <property type="entry name" value="MOLYBDOPTERIN MOLYBDENUMTRANSFERASE"/>
    <property type="match status" value="1"/>
</dbReference>
<dbReference type="FunFam" id="2.40.340.10:FF:000005">
    <property type="entry name" value="Molybdopterin molybdenumtransferase MoeA"/>
    <property type="match status" value="1"/>
</dbReference>
<dbReference type="InterPro" id="IPR005111">
    <property type="entry name" value="MoeA_C_domain_IV"/>
</dbReference>
<dbReference type="Pfam" id="PF12727">
    <property type="entry name" value="PBP_like"/>
    <property type="match status" value="1"/>
</dbReference>
<dbReference type="InterPro" id="IPR024370">
    <property type="entry name" value="PBP_domain"/>
</dbReference>
<dbReference type="Gene3D" id="2.40.340.10">
    <property type="entry name" value="MoeA, C-terminal, domain IV"/>
    <property type="match status" value="1"/>
</dbReference>
<dbReference type="NCBIfam" id="TIGR00177">
    <property type="entry name" value="molyb_syn"/>
    <property type="match status" value="1"/>
</dbReference>
<dbReference type="RefSeq" id="WP_059176307.1">
    <property type="nucleotide sequence ID" value="NZ_BCNO01000001.1"/>
</dbReference>
<evidence type="ECO:0000313" key="9">
    <source>
        <dbReference type="Proteomes" id="UP000054976"/>
    </source>
</evidence>
<evidence type="ECO:0000256" key="1">
    <source>
        <dbReference type="ARBA" id="ARBA00002901"/>
    </source>
</evidence>
<evidence type="ECO:0000256" key="4">
    <source>
        <dbReference type="ARBA" id="ARBA00023150"/>
    </source>
</evidence>
<keyword evidence="6" id="KW-0460">Magnesium</keyword>
<comment type="function">
    <text evidence="1 6">Catalyzes the insertion of molybdate into adenylated molybdopterin with the concomitant release of AMP.</text>
</comment>
<dbReference type="InterPro" id="IPR036688">
    <property type="entry name" value="MoeA_C_domain_IV_sf"/>
</dbReference>
<dbReference type="FunFam" id="3.40.190.10:FF:000566">
    <property type="entry name" value="Molybdenum cofactor biosynthesis protein"/>
    <property type="match status" value="1"/>
</dbReference>
<protein>
    <recommendedName>
        <fullName evidence="6">Molybdopterin molybdenumtransferase</fullName>
        <ecNumber evidence="6">2.10.1.1</ecNumber>
    </recommendedName>
</protein>
<evidence type="ECO:0000259" key="7">
    <source>
        <dbReference type="SMART" id="SM00852"/>
    </source>
</evidence>
<dbReference type="InterPro" id="IPR005110">
    <property type="entry name" value="MoeA_linker/N"/>
</dbReference>
<dbReference type="AlphaFoldDB" id="A0A0U9HPC7"/>
<dbReference type="Proteomes" id="UP000054976">
    <property type="component" value="Unassembled WGS sequence"/>
</dbReference>
<dbReference type="InterPro" id="IPR036135">
    <property type="entry name" value="MoeA_linker/N_sf"/>
</dbReference>
<comment type="pathway">
    <text evidence="2 6">Cofactor biosynthesis; molybdopterin biosynthesis.</text>
</comment>
<dbReference type="InterPro" id="IPR001453">
    <property type="entry name" value="MoaB/Mog_dom"/>
</dbReference>
<evidence type="ECO:0000256" key="3">
    <source>
        <dbReference type="ARBA" id="ARBA00010763"/>
    </source>
</evidence>
<reference evidence="9" key="1">
    <citation type="submission" date="2016-01" db="EMBL/GenBank/DDBJ databases">
        <title>Draft genome sequence of Thermodesulfovibrio aggregans strain TGE-P1.</title>
        <authorList>
            <person name="Sekiguchi Y."/>
            <person name="Ohashi A."/>
            <person name="Matsuura N."/>
            <person name="Tourlousse M.D."/>
        </authorList>
    </citation>
    <scope>NUCLEOTIDE SEQUENCE [LARGE SCALE GENOMIC DNA]</scope>
    <source>
        <strain evidence="9">TGE-P1</strain>
    </source>
</reference>
<dbReference type="Pfam" id="PF00994">
    <property type="entry name" value="MoCF_biosynth"/>
    <property type="match status" value="1"/>
</dbReference>
<dbReference type="Gene3D" id="3.40.190.10">
    <property type="entry name" value="Periplasmic binding protein-like II"/>
    <property type="match status" value="1"/>
</dbReference>
<gene>
    <name evidence="8" type="ORF">TAGGR_11089</name>
</gene>
<dbReference type="SUPFAM" id="SSF63882">
    <property type="entry name" value="MoeA N-terminal region -like"/>
    <property type="match status" value="1"/>
</dbReference>
<dbReference type="GO" id="GO:0005829">
    <property type="term" value="C:cytosol"/>
    <property type="evidence" value="ECO:0007669"/>
    <property type="project" value="TreeGrafter"/>
</dbReference>